<feature type="domain" description="Pyridoxamine 5'-phosphate oxidase N-terminal" evidence="1">
    <location>
        <begin position="8"/>
        <end position="134"/>
    </location>
</feature>
<accession>A0A4P6FA21</accession>
<keyword evidence="3" id="KW-1185">Reference proteome</keyword>
<gene>
    <name evidence="2" type="ORF">ET445_04075</name>
</gene>
<protein>
    <submittedName>
        <fullName evidence="2">TIGR03618 family F420-dependent PPOX class oxidoreductase</fullName>
    </submittedName>
</protein>
<dbReference type="AlphaFoldDB" id="A0A4P6FA21"/>
<evidence type="ECO:0000313" key="2">
    <source>
        <dbReference type="EMBL" id="QAY72644.1"/>
    </source>
</evidence>
<dbReference type="EMBL" id="CP035491">
    <property type="protein sequence ID" value="QAY72644.1"/>
    <property type="molecule type" value="Genomic_DNA"/>
</dbReference>
<name>A0A4P6FA21_9MICO</name>
<dbReference type="InterPro" id="IPR019920">
    <property type="entry name" value="F420-binding_dom_put"/>
</dbReference>
<organism evidence="2 3">
    <name type="scientific">Agromyces protaetiae</name>
    <dbReference type="NCBI Taxonomy" id="2509455"/>
    <lineage>
        <taxon>Bacteria</taxon>
        <taxon>Bacillati</taxon>
        <taxon>Actinomycetota</taxon>
        <taxon>Actinomycetes</taxon>
        <taxon>Micrococcales</taxon>
        <taxon>Microbacteriaceae</taxon>
        <taxon>Agromyces</taxon>
    </lineage>
</organism>
<evidence type="ECO:0000259" key="1">
    <source>
        <dbReference type="Pfam" id="PF01243"/>
    </source>
</evidence>
<dbReference type="Gene3D" id="2.30.110.10">
    <property type="entry name" value="Electron Transport, Fmn-binding Protein, Chain A"/>
    <property type="match status" value="1"/>
</dbReference>
<dbReference type="SUPFAM" id="SSF50475">
    <property type="entry name" value="FMN-binding split barrel"/>
    <property type="match status" value="1"/>
</dbReference>
<dbReference type="OrthoDB" id="162914at2"/>
<reference evidence="2 3" key="1">
    <citation type="submission" date="2019-01" db="EMBL/GenBank/DDBJ databases">
        <title>Genome sequencing of strain FW100M-8.</title>
        <authorList>
            <person name="Heo J."/>
            <person name="Kim S.-J."/>
            <person name="Kim J.-S."/>
            <person name="Hong S.-B."/>
            <person name="Kwon S.-W."/>
        </authorList>
    </citation>
    <scope>NUCLEOTIDE SEQUENCE [LARGE SCALE GENOMIC DNA]</scope>
    <source>
        <strain evidence="2 3">FW100M-8</strain>
    </source>
</reference>
<dbReference type="InterPro" id="IPR012349">
    <property type="entry name" value="Split_barrel_FMN-bd"/>
</dbReference>
<evidence type="ECO:0000313" key="3">
    <source>
        <dbReference type="Proteomes" id="UP000291259"/>
    </source>
</evidence>
<dbReference type="RefSeq" id="WP_129189067.1">
    <property type="nucleotide sequence ID" value="NZ_CP035491.1"/>
</dbReference>
<dbReference type="NCBIfam" id="TIGR03618">
    <property type="entry name" value="Rv1155_F420"/>
    <property type="match status" value="1"/>
</dbReference>
<sequence length="139" mass="15540">MTSIPTIPEDFRALAEGPSVATLTTIGSSGYPQTSAIWALVDREGDADVVRTSLHASRQKFKNLRRNPKATLFWIDPANTQRTLELRCDVTIEEDTGLVFLERLLAHYGLGLDAFNAPKDDRYTITFTPRRVRVHPAQA</sequence>
<dbReference type="Proteomes" id="UP000291259">
    <property type="component" value="Chromosome"/>
</dbReference>
<dbReference type="InterPro" id="IPR011576">
    <property type="entry name" value="Pyridox_Oxase_N"/>
</dbReference>
<dbReference type="KEGG" id="agf:ET445_04075"/>
<dbReference type="Pfam" id="PF01243">
    <property type="entry name" value="PNPOx_N"/>
    <property type="match status" value="1"/>
</dbReference>
<proteinExistence type="predicted"/>